<dbReference type="EC" id="2.4.-.-" evidence="1"/>
<dbReference type="Pfam" id="PF13692">
    <property type="entry name" value="Glyco_trans_1_4"/>
    <property type="match status" value="1"/>
</dbReference>
<organism evidence="1 2">
    <name type="scientific">Leifsonia stereocauli</name>
    <dbReference type="NCBI Taxonomy" id="3134136"/>
    <lineage>
        <taxon>Bacteria</taxon>
        <taxon>Bacillati</taxon>
        <taxon>Actinomycetota</taxon>
        <taxon>Actinomycetes</taxon>
        <taxon>Micrococcales</taxon>
        <taxon>Microbacteriaceae</taxon>
        <taxon>Leifsonia</taxon>
    </lineage>
</organism>
<reference evidence="1 2" key="1">
    <citation type="submission" date="2024-03" db="EMBL/GenBank/DDBJ databases">
        <title>YIM 134122 draft genome.</title>
        <authorList>
            <person name="Zuo S."/>
            <person name="Xiong L."/>
        </authorList>
    </citation>
    <scope>NUCLEOTIDE SEQUENCE [LARGE SCALE GENOMIC DNA]</scope>
    <source>
        <strain evidence="1 2">YIM 134122</strain>
    </source>
</reference>
<dbReference type="SUPFAM" id="SSF53756">
    <property type="entry name" value="UDP-Glycosyltransferase/glycogen phosphorylase"/>
    <property type="match status" value="1"/>
</dbReference>
<keyword evidence="2" id="KW-1185">Reference proteome</keyword>
<proteinExistence type="predicted"/>
<protein>
    <submittedName>
        <fullName evidence="1">Glycosyltransferase</fullName>
        <ecNumber evidence="1">2.4.-.-</ecNumber>
    </submittedName>
</protein>
<accession>A0ABU9W6P7</accession>
<dbReference type="EMBL" id="JBCLVG010000001">
    <property type="protein sequence ID" value="MEN1946564.1"/>
    <property type="molecule type" value="Genomic_DNA"/>
</dbReference>
<dbReference type="GO" id="GO:0016757">
    <property type="term" value="F:glycosyltransferase activity"/>
    <property type="evidence" value="ECO:0007669"/>
    <property type="project" value="UniProtKB-KW"/>
</dbReference>
<dbReference type="Proteomes" id="UP001425155">
    <property type="component" value="Unassembled WGS sequence"/>
</dbReference>
<evidence type="ECO:0000313" key="2">
    <source>
        <dbReference type="Proteomes" id="UP001425155"/>
    </source>
</evidence>
<evidence type="ECO:0000313" key="1">
    <source>
        <dbReference type="EMBL" id="MEN1946564.1"/>
    </source>
</evidence>
<dbReference type="RefSeq" id="WP_342113000.1">
    <property type="nucleotide sequence ID" value="NZ_JBCAUN010000001.1"/>
</dbReference>
<comment type="caution">
    <text evidence="1">The sequence shown here is derived from an EMBL/GenBank/DDBJ whole genome shotgun (WGS) entry which is preliminary data.</text>
</comment>
<keyword evidence="1" id="KW-0328">Glycosyltransferase</keyword>
<gene>
    <name evidence="1" type="ORF">WJX64_08405</name>
</gene>
<dbReference type="Gene3D" id="3.40.50.2000">
    <property type="entry name" value="Glycogen Phosphorylase B"/>
    <property type="match status" value="1"/>
</dbReference>
<sequence>MTPVAGDGKGRPSLAIVTCYRHPDYVRAITLRAAAEQSGRFSTVTVVKNSARGLRRYGQVAAQLWRLRRARPDAYLVTFRGYEILPVVLLLAGRRPVYYDEFINPVEWFVHEHHHFGERSLPARLLRQVFRMMMRRTAGVLADTESHAAYSASLMGLSRGLFHAIPVSTDEEHFSPGSTTARSAGVFTVLYYGSMLPLHGVDVVLDAAVRLAADEGIRFHLVGGDEETMEAIRRAVEAGARIDYTEWVDYAELPALFSRSDLMLGGPFGVTVQSRFVITGKTYQFLASALPTVIGENLESHVFSHRGDALIVRRGDGAALAAEIAWASVHRDELTAIGSSGRVLYEERFSNADVASLLGRVILPEDPAQVEQARDAE</sequence>
<keyword evidence="1" id="KW-0808">Transferase</keyword>
<name>A0ABU9W6P7_9MICO</name>